<evidence type="ECO:0000313" key="3">
    <source>
        <dbReference type="Proteomes" id="UP000887222"/>
    </source>
</evidence>
<gene>
    <name evidence="2" type="ORF">NCCP691_05140</name>
</gene>
<sequence>MNDRANRECIIVGAFDRHNFGDLLFSHIAPAALGGAKPVFAAAASRDLRPFSGPLTRSLAGLAPGAADIIHAGGEILSCTAWQAAAMLLPPGEASAAIRYLEADDARRDSFIRETLGRDAAAPYVAGRDLFPQARAIVFCGVGGIGLEDDDAMRREVCAQLRDADFIGVRDRRTLALLQREGVPARLMPDPAVLLRELCGPRVVRHGRAGECAALRQAFSDGYLAVQCSADFGDDATLDMLAQQLDLLARDTGLGAVLFRAGAATWHDDPEVHARLAARLRQCRARIFQSLDAFDICALIAGSAGYCGSSLHGRIVAMAYGLPRANLCPPPCDAAGKTAAFAAAWDAGLPGAVLPAQLAAAMSDALALPPAVLREAGATAAAECRRAFDAIRTLLA</sequence>
<keyword evidence="3" id="KW-1185">Reference proteome</keyword>
<proteinExistence type="predicted"/>
<comment type="caution">
    <text evidence="2">The sequence shown here is derived from an EMBL/GenBank/DDBJ whole genome shotgun (WGS) entry which is preliminary data.</text>
</comment>
<name>A0ABQ4Q133_9BURK</name>
<feature type="domain" description="Polysaccharide pyruvyl transferase" evidence="1">
    <location>
        <begin position="138"/>
        <end position="323"/>
    </location>
</feature>
<dbReference type="RefSeq" id="WP_220806676.1">
    <property type="nucleotide sequence ID" value="NZ_BPMK01000002.1"/>
</dbReference>
<evidence type="ECO:0000259" key="1">
    <source>
        <dbReference type="Pfam" id="PF04230"/>
    </source>
</evidence>
<organism evidence="2 3">
    <name type="scientific">Noviherbaspirillum aridicola</name>
    <dbReference type="NCBI Taxonomy" id="2849687"/>
    <lineage>
        <taxon>Bacteria</taxon>
        <taxon>Pseudomonadati</taxon>
        <taxon>Pseudomonadota</taxon>
        <taxon>Betaproteobacteria</taxon>
        <taxon>Burkholderiales</taxon>
        <taxon>Oxalobacteraceae</taxon>
        <taxon>Noviherbaspirillum</taxon>
    </lineage>
</organism>
<evidence type="ECO:0000313" key="2">
    <source>
        <dbReference type="EMBL" id="GIZ50500.1"/>
    </source>
</evidence>
<protein>
    <recommendedName>
        <fullName evidence="1">Polysaccharide pyruvyl transferase domain-containing protein</fullName>
    </recommendedName>
</protein>
<dbReference type="Pfam" id="PF04230">
    <property type="entry name" value="PS_pyruv_trans"/>
    <property type="match status" value="1"/>
</dbReference>
<dbReference type="InterPro" id="IPR007345">
    <property type="entry name" value="Polysacch_pyruvyl_Trfase"/>
</dbReference>
<reference evidence="2 3" key="1">
    <citation type="journal article" date="2022" name="Int. J. Syst. Evol. Microbiol.">
        <title>Noviherbaspirillum aridicola sp. nov., isolated from an arid soil in Pakistan.</title>
        <authorList>
            <person name="Khan I.U."/>
            <person name="Saqib M."/>
            <person name="Amin A."/>
            <person name="Hussain F."/>
            <person name="Li L."/>
            <person name="Liu Y.H."/>
            <person name="Fang B.Z."/>
            <person name="Ahmed I."/>
            <person name="Li W.J."/>
        </authorList>
    </citation>
    <scope>NUCLEOTIDE SEQUENCE [LARGE SCALE GENOMIC DNA]</scope>
    <source>
        <strain evidence="2 3">NCCP-691</strain>
    </source>
</reference>
<dbReference type="Proteomes" id="UP000887222">
    <property type="component" value="Unassembled WGS sequence"/>
</dbReference>
<dbReference type="EMBL" id="BPMK01000002">
    <property type="protein sequence ID" value="GIZ50500.1"/>
    <property type="molecule type" value="Genomic_DNA"/>
</dbReference>
<accession>A0ABQ4Q133</accession>